<dbReference type="Proteomes" id="UP000815325">
    <property type="component" value="Unassembled WGS sequence"/>
</dbReference>
<keyword evidence="3" id="KW-0687">Ribonucleoprotein</keyword>
<evidence type="ECO:0000256" key="1">
    <source>
        <dbReference type="ARBA" id="ARBA00007665"/>
    </source>
</evidence>
<protein>
    <submittedName>
        <fullName evidence="3">Ribosomal protein S5 domain 2-type protein</fullName>
    </submittedName>
</protein>
<organism evidence="3 4">
    <name type="scientific">Dunaliella salina</name>
    <name type="common">Green alga</name>
    <name type="synonym">Protococcus salinus</name>
    <dbReference type="NCBI Taxonomy" id="3046"/>
    <lineage>
        <taxon>Eukaryota</taxon>
        <taxon>Viridiplantae</taxon>
        <taxon>Chlorophyta</taxon>
        <taxon>core chlorophytes</taxon>
        <taxon>Chlorophyceae</taxon>
        <taxon>CS clade</taxon>
        <taxon>Chlamydomonadales</taxon>
        <taxon>Dunaliellaceae</taxon>
        <taxon>Dunaliella</taxon>
    </lineage>
</organism>
<dbReference type="InterPro" id="IPR036956">
    <property type="entry name" value="Impact_N_sf"/>
</dbReference>
<dbReference type="PANTHER" id="PTHR16301">
    <property type="entry name" value="IMPACT-RELATED"/>
    <property type="match status" value="1"/>
</dbReference>
<comment type="similarity">
    <text evidence="1">Belongs to the IMPACT family.</text>
</comment>
<dbReference type="Gene3D" id="3.30.230.30">
    <property type="entry name" value="Impact, N-terminal domain"/>
    <property type="match status" value="1"/>
</dbReference>
<sequence>MHSVFFRGAAGCLQARHGPCVKSCTHAAPGPLLKNGWRAASSKTQDAAESAQQEHAFLSLARPVTYEVEVKKSRFVVTAWPIESGGKQALELIKGASDPDATHNCFAYRAGQEFRSSDDGEPGGTAGRPILSAIEGEGLQSVAVLVTRYFGGTKLGAGGLVRAYGGAARDCLRAAPKALVKAQACLSMTLTFEDMGPVYALIQKFGCERLGEDYLEGGMLVQLKVSLDAGAQEEFIAAVSDCTSGKVLPAPAQ</sequence>
<dbReference type="InterPro" id="IPR023582">
    <property type="entry name" value="Impact"/>
</dbReference>
<dbReference type="SUPFAM" id="SSF54980">
    <property type="entry name" value="EF-G C-terminal domain-like"/>
    <property type="match status" value="1"/>
</dbReference>
<dbReference type="PANTHER" id="PTHR16301:SF20">
    <property type="entry name" value="IMPACT FAMILY MEMBER YIGZ"/>
    <property type="match status" value="1"/>
</dbReference>
<reference evidence="3" key="1">
    <citation type="submission" date="2017-08" db="EMBL/GenBank/DDBJ databases">
        <authorList>
            <person name="Polle J.E."/>
            <person name="Barry K."/>
            <person name="Cushman J."/>
            <person name="Schmutz J."/>
            <person name="Tran D."/>
            <person name="Hathwaick L.T."/>
            <person name="Yim W.C."/>
            <person name="Jenkins J."/>
            <person name="Mckie-Krisberg Z.M."/>
            <person name="Prochnik S."/>
            <person name="Lindquist E."/>
            <person name="Dockter R.B."/>
            <person name="Adam C."/>
            <person name="Molina H."/>
            <person name="Bunkerborg J."/>
            <person name="Jin E."/>
            <person name="Buchheim M."/>
            <person name="Magnuson J."/>
        </authorList>
    </citation>
    <scope>NUCLEOTIDE SEQUENCE</scope>
    <source>
        <strain evidence="3">CCAP 19/18</strain>
    </source>
</reference>
<evidence type="ECO:0000313" key="4">
    <source>
        <dbReference type="Proteomes" id="UP000815325"/>
    </source>
</evidence>
<keyword evidence="4" id="KW-1185">Reference proteome</keyword>
<gene>
    <name evidence="3" type="ORF">DUNSADRAFT_15668</name>
</gene>
<dbReference type="Gene3D" id="3.30.70.240">
    <property type="match status" value="1"/>
</dbReference>
<accession>A0ABQ7G4Y4</accession>
<evidence type="ECO:0000313" key="3">
    <source>
        <dbReference type="EMBL" id="KAF5829669.1"/>
    </source>
</evidence>
<comment type="caution">
    <text evidence="3">The sequence shown here is derived from an EMBL/GenBank/DDBJ whole genome shotgun (WGS) entry which is preliminary data.</text>
</comment>
<dbReference type="GO" id="GO:0005840">
    <property type="term" value="C:ribosome"/>
    <property type="evidence" value="ECO:0007669"/>
    <property type="project" value="UniProtKB-KW"/>
</dbReference>
<dbReference type="PROSITE" id="PS00910">
    <property type="entry name" value="UPF0029"/>
    <property type="match status" value="1"/>
</dbReference>
<evidence type="ECO:0000259" key="2">
    <source>
        <dbReference type="Pfam" id="PF01205"/>
    </source>
</evidence>
<dbReference type="EMBL" id="MU070128">
    <property type="protein sequence ID" value="KAF5829669.1"/>
    <property type="molecule type" value="Genomic_DNA"/>
</dbReference>
<dbReference type="Pfam" id="PF01205">
    <property type="entry name" value="Impact_N"/>
    <property type="match status" value="1"/>
</dbReference>
<dbReference type="InterPro" id="IPR001498">
    <property type="entry name" value="Impact_N"/>
</dbReference>
<dbReference type="InterPro" id="IPR020568">
    <property type="entry name" value="Ribosomal_Su5_D2-typ_SF"/>
</dbReference>
<name>A0ABQ7G4Y4_DUNSA</name>
<dbReference type="SUPFAM" id="SSF54211">
    <property type="entry name" value="Ribosomal protein S5 domain 2-like"/>
    <property type="match status" value="1"/>
</dbReference>
<feature type="domain" description="Impact N-terminal" evidence="2">
    <location>
        <begin position="71"/>
        <end position="172"/>
    </location>
</feature>
<dbReference type="InterPro" id="IPR020569">
    <property type="entry name" value="UPF0029_Impact_CS"/>
</dbReference>
<keyword evidence="3" id="KW-0689">Ribosomal protein</keyword>
<proteinExistence type="inferred from homology"/>
<dbReference type="InterPro" id="IPR035647">
    <property type="entry name" value="EFG_III/V"/>
</dbReference>